<dbReference type="GO" id="GO:0016020">
    <property type="term" value="C:membrane"/>
    <property type="evidence" value="ECO:0007669"/>
    <property type="project" value="InterPro"/>
</dbReference>
<dbReference type="InterPro" id="IPR038081">
    <property type="entry name" value="CalX-like_sf"/>
</dbReference>
<accession>A0A1A6FZJ0</accession>
<dbReference type="PANTHER" id="PTHR46682:SF1">
    <property type="entry name" value="ADHESION G-PROTEIN COUPLED RECEPTOR V1"/>
    <property type="match status" value="1"/>
</dbReference>
<feature type="non-terminal residue" evidence="5">
    <location>
        <position position="499"/>
    </location>
</feature>
<sequence>ALDDDIPEEKCSYEFQLTGISEGGVLNEASITASITMVASDGPYGRFSFSHEQLQVSEAAQRVNVTVVRSGGSFGRVRVWYETGSRTAEAGWDFVPISGELLFEARERAKSLRVQILDDHLPEGPEEFALAITKVDLQGRGYDFTIQENGLQIDQPPEIGNVSIVQIIIMKNDNAEGIIEFDPKYTAISGGYALHGSSVTFQHGQNLSFINVSIADDNEREFEEQFEILLTGATGGAVLGHHLVSKITITKKDSPFGIIRFLNQSKISIPNPNSTMVLHLVLERTGRLLGEIQVHWELSSEFDITGDFLFTSGFFPIADGENEASFDVHLLPDDIPEIQEEYTVRLVSVEGGAELDLEKCTTWFTVAANDDPHGVFALYSDHQSVLIGQNLIRSIQINITRLAGMFGDVAVRFQILSDNKEDPIATENRERQLVIKDGARYKVDLVPLKNQVFLSLDSNFTLQLVSVMLLSGPFYGMPTILQEAKSVLLPVPEEAANSQ</sequence>
<dbReference type="GO" id="GO:0007601">
    <property type="term" value="P:visual perception"/>
    <property type="evidence" value="ECO:0007669"/>
    <property type="project" value="TreeGrafter"/>
</dbReference>
<keyword evidence="2" id="KW-0677">Repeat</keyword>
<dbReference type="GO" id="GO:0001965">
    <property type="term" value="F:G-protein alpha-subunit binding"/>
    <property type="evidence" value="ECO:0007669"/>
    <property type="project" value="TreeGrafter"/>
</dbReference>
<reference evidence="5 6" key="1">
    <citation type="submission" date="2016-06" db="EMBL/GenBank/DDBJ databases">
        <title>The Draft Genome Sequence and Annotation of the Desert Woodrat Neotoma lepida.</title>
        <authorList>
            <person name="Campbell M."/>
            <person name="Oakeson K.F."/>
            <person name="Yandell M."/>
            <person name="Halpert J.R."/>
            <person name="Dearing D."/>
        </authorList>
    </citation>
    <scope>NUCLEOTIDE SEQUENCE [LARGE SCALE GENOMIC DNA]</scope>
    <source>
        <strain evidence="5">417</strain>
        <tissue evidence="5">Liver</tissue>
    </source>
</reference>
<dbReference type="GO" id="GO:0071277">
    <property type="term" value="P:cellular response to calcium ion"/>
    <property type="evidence" value="ECO:0007669"/>
    <property type="project" value="TreeGrafter"/>
</dbReference>
<dbReference type="FunFam" id="2.60.40.2030:FF:000030">
    <property type="entry name" value="Adhesion G-protein coupled receptor V1"/>
    <property type="match status" value="1"/>
</dbReference>
<keyword evidence="1" id="KW-0732">Signal</keyword>
<dbReference type="GO" id="GO:0005737">
    <property type="term" value="C:cytoplasm"/>
    <property type="evidence" value="ECO:0007669"/>
    <property type="project" value="TreeGrafter"/>
</dbReference>
<evidence type="ECO:0000313" key="5">
    <source>
        <dbReference type="EMBL" id="OBS58985.1"/>
    </source>
</evidence>
<dbReference type="SUPFAM" id="SSF141072">
    <property type="entry name" value="CalX-like"/>
    <property type="match status" value="5"/>
</dbReference>
<evidence type="ECO:0000256" key="1">
    <source>
        <dbReference type="ARBA" id="ARBA00022729"/>
    </source>
</evidence>
<dbReference type="GO" id="GO:0004930">
    <property type="term" value="F:G protein-coupled receptor activity"/>
    <property type="evidence" value="ECO:0007669"/>
    <property type="project" value="InterPro"/>
</dbReference>
<dbReference type="Proteomes" id="UP000092124">
    <property type="component" value="Unassembled WGS sequence"/>
</dbReference>
<dbReference type="GO" id="GO:0032420">
    <property type="term" value="C:stereocilium"/>
    <property type="evidence" value="ECO:0007669"/>
    <property type="project" value="TreeGrafter"/>
</dbReference>
<dbReference type="GO" id="GO:0007605">
    <property type="term" value="P:sensory perception of sound"/>
    <property type="evidence" value="ECO:0007669"/>
    <property type="project" value="TreeGrafter"/>
</dbReference>
<comment type="caution">
    <text evidence="5">The sequence shown here is derived from an EMBL/GenBank/DDBJ whole genome shotgun (WGS) entry which is preliminary data.</text>
</comment>
<dbReference type="EMBL" id="LZPO01109544">
    <property type="protein sequence ID" value="OBS58985.1"/>
    <property type="molecule type" value="Genomic_DNA"/>
</dbReference>
<dbReference type="GO" id="GO:0071944">
    <property type="term" value="C:cell periphery"/>
    <property type="evidence" value="ECO:0007669"/>
    <property type="project" value="UniProtKB-ARBA"/>
</dbReference>
<organism evidence="5 6">
    <name type="scientific">Neotoma lepida</name>
    <name type="common">Desert woodrat</name>
    <dbReference type="NCBI Taxonomy" id="56216"/>
    <lineage>
        <taxon>Eukaryota</taxon>
        <taxon>Metazoa</taxon>
        <taxon>Chordata</taxon>
        <taxon>Craniata</taxon>
        <taxon>Vertebrata</taxon>
        <taxon>Euteleostomi</taxon>
        <taxon>Mammalia</taxon>
        <taxon>Eutheria</taxon>
        <taxon>Euarchontoglires</taxon>
        <taxon>Glires</taxon>
        <taxon>Rodentia</taxon>
        <taxon>Myomorpha</taxon>
        <taxon>Muroidea</taxon>
        <taxon>Cricetidae</taxon>
        <taxon>Neotominae</taxon>
        <taxon>Neotoma</taxon>
    </lineage>
</organism>
<name>A0A1A6FZJ0_NEOLE</name>
<dbReference type="GO" id="GO:0010855">
    <property type="term" value="F:adenylate cyclase inhibitor activity"/>
    <property type="evidence" value="ECO:0007669"/>
    <property type="project" value="TreeGrafter"/>
</dbReference>
<protein>
    <recommendedName>
        <fullName evidence="4">Calx-beta domain-containing protein</fullName>
    </recommendedName>
</protein>
<dbReference type="AlphaFoldDB" id="A0A1A6FZJ0"/>
<evidence type="ECO:0000256" key="2">
    <source>
        <dbReference type="ARBA" id="ARBA00022737"/>
    </source>
</evidence>
<keyword evidence="6" id="KW-1185">Reference proteome</keyword>
<dbReference type="Gene3D" id="2.60.40.2030">
    <property type="match status" value="3"/>
</dbReference>
<keyword evidence="3" id="KW-0106">Calcium</keyword>
<evidence type="ECO:0000313" key="6">
    <source>
        <dbReference type="Proteomes" id="UP000092124"/>
    </source>
</evidence>
<dbReference type="InterPro" id="IPR003644">
    <property type="entry name" value="Calx_beta"/>
</dbReference>
<dbReference type="Pfam" id="PF03160">
    <property type="entry name" value="Calx-beta"/>
    <property type="match status" value="3"/>
</dbReference>
<dbReference type="PANTHER" id="PTHR46682">
    <property type="entry name" value="ADHESION G-PROTEIN COUPLED RECEPTOR V1"/>
    <property type="match status" value="1"/>
</dbReference>
<dbReference type="OrthoDB" id="2324346at2759"/>
<feature type="domain" description="Calx-beta" evidence="4">
    <location>
        <begin position="34"/>
        <end position="133"/>
    </location>
</feature>
<evidence type="ECO:0000256" key="3">
    <source>
        <dbReference type="ARBA" id="ARBA00022837"/>
    </source>
</evidence>
<dbReference type="STRING" id="56216.A0A1A6FZJ0"/>
<gene>
    <name evidence="5" type="ORF">A6R68_09890</name>
</gene>
<dbReference type="InterPro" id="IPR026919">
    <property type="entry name" value="ADGRV1"/>
</dbReference>
<proteinExistence type="predicted"/>
<feature type="non-terminal residue" evidence="5">
    <location>
        <position position="1"/>
    </location>
</feature>
<evidence type="ECO:0000259" key="4">
    <source>
        <dbReference type="SMART" id="SM00237"/>
    </source>
</evidence>
<dbReference type="SMART" id="SM00237">
    <property type="entry name" value="Calx_beta"/>
    <property type="match status" value="1"/>
</dbReference>